<gene>
    <name evidence="7" type="ORF">S01H1_39709</name>
</gene>
<evidence type="ECO:0000256" key="4">
    <source>
        <dbReference type="ARBA" id="ARBA00022777"/>
    </source>
</evidence>
<keyword evidence="5" id="KW-0067">ATP-binding</keyword>
<organism evidence="7">
    <name type="scientific">marine sediment metagenome</name>
    <dbReference type="NCBI Taxonomy" id="412755"/>
    <lineage>
        <taxon>unclassified sequences</taxon>
        <taxon>metagenomes</taxon>
        <taxon>ecological metagenomes</taxon>
    </lineage>
</organism>
<dbReference type="PROSITE" id="PS50011">
    <property type="entry name" value="PROTEIN_KINASE_DOM"/>
    <property type="match status" value="1"/>
</dbReference>
<keyword evidence="1" id="KW-0723">Serine/threonine-protein kinase</keyword>
<feature type="non-terminal residue" evidence="7">
    <location>
        <position position="268"/>
    </location>
</feature>
<dbReference type="Gene3D" id="3.30.200.20">
    <property type="entry name" value="Phosphorylase Kinase, domain 1"/>
    <property type="match status" value="1"/>
</dbReference>
<dbReference type="InterPro" id="IPR017441">
    <property type="entry name" value="Protein_kinase_ATP_BS"/>
</dbReference>
<dbReference type="PROSITE" id="PS00108">
    <property type="entry name" value="PROTEIN_KINASE_ST"/>
    <property type="match status" value="1"/>
</dbReference>
<comment type="caution">
    <text evidence="7">The sequence shown here is derived from an EMBL/GenBank/DDBJ whole genome shotgun (WGS) entry which is preliminary data.</text>
</comment>
<dbReference type="PANTHER" id="PTHR43289">
    <property type="entry name" value="MITOGEN-ACTIVATED PROTEIN KINASE KINASE KINASE 20-RELATED"/>
    <property type="match status" value="1"/>
</dbReference>
<dbReference type="Gene3D" id="1.10.510.10">
    <property type="entry name" value="Transferase(Phosphotransferase) domain 1"/>
    <property type="match status" value="1"/>
</dbReference>
<dbReference type="AlphaFoldDB" id="X0U503"/>
<dbReference type="CDD" id="cd14014">
    <property type="entry name" value="STKc_PknB_like"/>
    <property type="match status" value="1"/>
</dbReference>
<dbReference type="SUPFAM" id="SSF56112">
    <property type="entry name" value="Protein kinase-like (PK-like)"/>
    <property type="match status" value="1"/>
</dbReference>
<dbReference type="Pfam" id="PF00069">
    <property type="entry name" value="Pkinase"/>
    <property type="match status" value="1"/>
</dbReference>
<protein>
    <recommendedName>
        <fullName evidence="6">Protein kinase domain-containing protein</fullName>
    </recommendedName>
</protein>
<dbReference type="InterPro" id="IPR008271">
    <property type="entry name" value="Ser/Thr_kinase_AS"/>
</dbReference>
<dbReference type="PIRSF" id="PIRSF000654">
    <property type="entry name" value="Integrin-linked_kinase"/>
    <property type="match status" value="1"/>
</dbReference>
<name>X0U503_9ZZZZ</name>
<reference evidence="7" key="1">
    <citation type="journal article" date="2014" name="Front. Microbiol.">
        <title>High frequency of phylogenetically diverse reductive dehalogenase-homologous genes in deep subseafloor sedimentary metagenomes.</title>
        <authorList>
            <person name="Kawai M."/>
            <person name="Futagami T."/>
            <person name="Toyoda A."/>
            <person name="Takaki Y."/>
            <person name="Nishi S."/>
            <person name="Hori S."/>
            <person name="Arai W."/>
            <person name="Tsubouchi T."/>
            <person name="Morono Y."/>
            <person name="Uchiyama I."/>
            <person name="Ito T."/>
            <person name="Fujiyama A."/>
            <person name="Inagaki F."/>
            <person name="Takami H."/>
        </authorList>
    </citation>
    <scope>NUCLEOTIDE SEQUENCE</scope>
    <source>
        <strain evidence="7">Expedition CK06-06</strain>
    </source>
</reference>
<feature type="domain" description="Protein kinase" evidence="6">
    <location>
        <begin position="8"/>
        <end position="268"/>
    </location>
</feature>
<keyword evidence="4" id="KW-0418">Kinase</keyword>
<keyword evidence="3" id="KW-0547">Nucleotide-binding</keyword>
<dbReference type="GO" id="GO:0004674">
    <property type="term" value="F:protein serine/threonine kinase activity"/>
    <property type="evidence" value="ECO:0007669"/>
    <property type="project" value="UniProtKB-KW"/>
</dbReference>
<dbReference type="GO" id="GO:0005524">
    <property type="term" value="F:ATP binding"/>
    <property type="evidence" value="ECO:0007669"/>
    <property type="project" value="UniProtKB-KW"/>
</dbReference>
<evidence type="ECO:0000259" key="6">
    <source>
        <dbReference type="PROSITE" id="PS50011"/>
    </source>
</evidence>
<evidence type="ECO:0000313" key="7">
    <source>
        <dbReference type="EMBL" id="GAG00650.1"/>
    </source>
</evidence>
<dbReference type="InterPro" id="IPR000719">
    <property type="entry name" value="Prot_kinase_dom"/>
</dbReference>
<dbReference type="SMART" id="SM00220">
    <property type="entry name" value="S_TKc"/>
    <property type="match status" value="1"/>
</dbReference>
<evidence type="ECO:0000256" key="3">
    <source>
        <dbReference type="ARBA" id="ARBA00022741"/>
    </source>
</evidence>
<evidence type="ECO:0000256" key="5">
    <source>
        <dbReference type="ARBA" id="ARBA00022840"/>
    </source>
</evidence>
<proteinExistence type="predicted"/>
<feature type="non-terminal residue" evidence="7">
    <location>
        <position position="1"/>
    </location>
</feature>
<sequence length="268" mass="29987">GSTFAGRYQIIEELGKGGMGKVYKALDKEIKGKVALKLIKPEVASDKKTIERFRNELKTARDIAHKNVCRMYDLNKQEGTYYITMEYVSGEDLKKLIRKMGQLSPGQAILIAKQVCDGLSEAHRLGVVHRDIKPQNVMVDEEGNARIMDFGIARSLKAKGITASGVMIGTPEYMSPEQVEGKEADQRSDIYSLGVILYEMVTGRVPFEGDTPFTIGVKHKSETPKDPRELNAQLPEDLSRVILRCMEKDKEKRYQSAGELRSRANSST</sequence>
<evidence type="ECO:0000256" key="1">
    <source>
        <dbReference type="ARBA" id="ARBA00022527"/>
    </source>
</evidence>
<dbReference type="PANTHER" id="PTHR43289:SF6">
    <property type="entry name" value="SERINE_THREONINE-PROTEIN KINASE NEKL-3"/>
    <property type="match status" value="1"/>
</dbReference>
<dbReference type="EMBL" id="BARS01025090">
    <property type="protein sequence ID" value="GAG00650.1"/>
    <property type="molecule type" value="Genomic_DNA"/>
</dbReference>
<keyword evidence="2" id="KW-0808">Transferase</keyword>
<dbReference type="InterPro" id="IPR011009">
    <property type="entry name" value="Kinase-like_dom_sf"/>
</dbReference>
<dbReference type="FunFam" id="1.10.510.10:FF:000021">
    <property type="entry name" value="Serine/threonine protein kinase"/>
    <property type="match status" value="1"/>
</dbReference>
<accession>X0U503</accession>
<evidence type="ECO:0000256" key="2">
    <source>
        <dbReference type="ARBA" id="ARBA00022679"/>
    </source>
</evidence>
<dbReference type="PROSITE" id="PS00107">
    <property type="entry name" value="PROTEIN_KINASE_ATP"/>
    <property type="match status" value="1"/>
</dbReference>